<dbReference type="AlphaFoldDB" id="A0AAJ4W803"/>
<name>A0AAJ4W803_9GAMM</name>
<accession>A0AAJ4W803</accession>
<dbReference type="InterPro" id="IPR003673">
    <property type="entry name" value="CoA-Trfase_fam_III"/>
</dbReference>
<protein>
    <submittedName>
        <fullName evidence="2">CoA:oxalate CoA-transferase</fullName>
    </submittedName>
</protein>
<dbReference type="InterPro" id="IPR050483">
    <property type="entry name" value="CoA-transferase_III_domain"/>
</dbReference>
<dbReference type="Pfam" id="PF02515">
    <property type="entry name" value="CoA_transf_3"/>
    <property type="match status" value="1"/>
</dbReference>
<dbReference type="InterPro" id="IPR044855">
    <property type="entry name" value="CoA-Trfase_III_dom3_sf"/>
</dbReference>
<dbReference type="SUPFAM" id="SSF89796">
    <property type="entry name" value="CoA-transferase family III (CaiB/BaiF)"/>
    <property type="match status" value="1"/>
</dbReference>
<dbReference type="EMBL" id="FOLW01000001">
    <property type="protein sequence ID" value="SFC08014.1"/>
    <property type="molecule type" value="Genomic_DNA"/>
</dbReference>
<dbReference type="InterPro" id="IPR023606">
    <property type="entry name" value="CoA-Trfase_III_dom_1_sf"/>
</dbReference>
<sequence>MAKETQQTERYQPLSGVRVLDLSRVLAGPYCTAMLADLGAEVIKVEAPKHGDDSRHLGPFLSGESVYYGLINRGKRSIELDFKSPQHQQHFYQLVADVDVVVENFRPSVTQRLGIDFDTLKQYNPRLIYASISGFGQHSPLAKHPAYDIIAQAMSGLMSVTGFPATGPTRSGESLGDVCAGIYAAWAISSALFARERHHPDAQYIDVAMLDVLVSMQVTGLSNLFAHGSAPGQIGNRHPVSTPFDTYRAADGLVVIAVASQRLFLRLCECMGQPELANDVRFIDDASRTQHEQLLKQKIEHWTAAFNVAELCDLLLEAGVPASPINNLAQVTESEHAQARQLLVQPADQGKPLVVQPVFFNGHKPHVTTRAPQLGEANSLYGVPAHSLLTGATHEL</sequence>
<evidence type="ECO:0000256" key="1">
    <source>
        <dbReference type="ARBA" id="ARBA00022679"/>
    </source>
</evidence>
<gene>
    <name evidence="2" type="ORF">SAMN02745723_101330</name>
</gene>
<proteinExistence type="predicted"/>
<evidence type="ECO:0000313" key="3">
    <source>
        <dbReference type="Proteomes" id="UP000226420"/>
    </source>
</evidence>
<keyword evidence="1" id="KW-0808">Transferase</keyword>
<comment type="caution">
    <text evidence="2">The sequence shown here is derived from an EMBL/GenBank/DDBJ whole genome shotgun (WGS) entry which is preliminary data.</text>
</comment>
<dbReference type="Gene3D" id="3.30.1540.10">
    <property type="entry name" value="formyl-coa transferase, domain 3"/>
    <property type="match status" value="1"/>
</dbReference>
<reference evidence="2 3" key="1">
    <citation type="submission" date="2016-10" db="EMBL/GenBank/DDBJ databases">
        <authorList>
            <person name="Varghese N."/>
            <person name="Submissions S."/>
        </authorList>
    </citation>
    <scope>NUCLEOTIDE SEQUENCE [LARGE SCALE GENOMIC DNA]</scope>
    <source>
        <strain evidence="2 3">DSM 5563</strain>
    </source>
</reference>
<organism evidence="2 3">
    <name type="scientific">Pragia fontium DSM 5563 = ATCC 49100</name>
    <dbReference type="NCBI Taxonomy" id="1122977"/>
    <lineage>
        <taxon>Bacteria</taxon>
        <taxon>Pseudomonadati</taxon>
        <taxon>Pseudomonadota</taxon>
        <taxon>Gammaproteobacteria</taxon>
        <taxon>Enterobacterales</taxon>
        <taxon>Budviciaceae</taxon>
        <taxon>Pragia</taxon>
    </lineage>
</organism>
<evidence type="ECO:0000313" key="2">
    <source>
        <dbReference type="EMBL" id="SFC08014.1"/>
    </source>
</evidence>
<dbReference type="Proteomes" id="UP000226420">
    <property type="component" value="Unassembled WGS sequence"/>
</dbReference>
<dbReference type="PANTHER" id="PTHR48207">
    <property type="entry name" value="SUCCINATE--HYDROXYMETHYLGLUTARATE COA-TRANSFERASE"/>
    <property type="match status" value="1"/>
</dbReference>
<dbReference type="RefSeq" id="WP_047779994.1">
    <property type="nucleotide sequence ID" value="NZ_FOLW01000001.1"/>
</dbReference>
<dbReference type="PANTHER" id="PTHR48207:SF3">
    <property type="entry name" value="SUCCINATE--HYDROXYMETHYLGLUTARATE COA-TRANSFERASE"/>
    <property type="match status" value="1"/>
</dbReference>
<dbReference type="GO" id="GO:0008410">
    <property type="term" value="F:CoA-transferase activity"/>
    <property type="evidence" value="ECO:0007669"/>
    <property type="project" value="TreeGrafter"/>
</dbReference>
<dbReference type="Gene3D" id="3.40.50.10540">
    <property type="entry name" value="Crotonobetainyl-coa:carnitine coa-transferase, domain 1"/>
    <property type="match status" value="1"/>
</dbReference>